<accession>A0A844W559</accession>
<organism evidence="2 3">
    <name type="scientific">Pseudooceanicola pacificus</name>
    <dbReference type="NCBI Taxonomy" id="2676438"/>
    <lineage>
        <taxon>Bacteria</taxon>
        <taxon>Pseudomonadati</taxon>
        <taxon>Pseudomonadota</taxon>
        <taxon>Alphaproteobacteria</taxon>
        <taxon>Rhodobacterales</taxon>
        <taxon>Paracoccaceae</taxon>
        <taxon>Pseudooceanicola</taxon>
    </lineage>
</organism>
<keyword evidence="3" id="KW-1185">Reference proteome</keyword>
<feature type="region of interest" description="Disordered" evidence="1">
    <location>
        <begin position="303"/>
        <end position="324"/>
    </location>
</feature>
<proteinExistence type="predicted"/>
<dbReference type="InterPro" id="IPR027417">
    <property type="entry name" value="P-loop_NTPase"/>
</dbReference>
<reference evidence="2 3" key="1">
    <citation type="submission" date="2019-11" db="EMBL/GenBank/DDBJ databases">
        <title>Pseudooceanicola pacifica sp. nov., isolated from deep-sea sediment of the Pacific Ocean.</title>
        <authorList>
            <person name="Lyu L."/>
        </authorList>
    </citation>
    <scope>NUCLEOTIDE SEQUENCE [LARGE SCALE GENOMIC DNA]</scope>
    <source>
        <strain evidence="2 3">216_PA32_1</strain>
    </source>
</reference>
<dbReference type="SUPFAM" id="SSF52540">
    <property type="entry name" value="P-loop containing nucleoside triphosphate hydrolases"/>
    <property type="match status" value="1"/>
</dbReference>
<dbReference type="Proteomes" id="UP000443843">
    <property type="component" value="Unassembled WGS sequence"/>
</dbReference>
<sequence>MDITLHIGAHRTATTTFQTYLQDNTDHLARNGIAWWGPKRTRNGLLSGIVPLPGLLPPERQFARAAGRIGLHLDRAAQQGMRQLIVTEENMLGAPRANLRAGTLYPHAGMRIGRYLAAFGGRTGRIALSIRSPDYYWASCMAFALARGHGVPGPEQLARLVAADRSWRDVISDIACAAPGVPILVMTHEAHGAQPEQRLWHMTGGSLLAPMTHARNWLNRAPDLARLRGILRDRGRDPQALPAGEGRWMPFDAGQQARMRESYMDDLFWLRAGADGMAVLAEDDADGQWSDAWTGTGAAAAQLPPGELRRGQDGIEKGRMVGNR</sequence>
<dbReference type="EMBL" id="WNXQ01000003">
    <property type="protein sequence ID" value="MWB77854.1"/>
    <property type="molecule type" value="Genomic_DNA"/>
</dbReference>
<feature type="compositionally biased region" description="Basic and acidic residues" evidence="1">
    <location>
        <begin position="307"/>
        <end position="324"/>
    </location>
</feature>
<dbReference type="AlphaFoldDB" id="A0A844W559"/>
<evidence type="ECO:0000313" key="2">
    <source>
        <dbReference type="EMBL" id="MWB77854.1"/>
    </source>
</evidence>
<dbReference type="RefSeq" id="WP_160382109.1">
    <property type="nucleotide sequence ID" value="NZ_WNXQ01000003.1"/>
</dbReference>
<evidence type="ECO:0000313" key="3">
    <source>
        <dbReference type="Proteomes" id="UP000443843"/>
    </source>
</evidence>
<gene>
    <name evidence="2" type="ORF">GLS40_07450</name>
</gene>
<evidence type="ECO:0000256" key="1">
    <source>
        <dbReference type="SAM" id="MobiDB-lite"/>
    </source>
</evidence>
<name>A0A844W559_9RHOB</name>
<comment type="caution">
    <text evidence="2">The sequence shown here is derived from an EMBL/GenBank/DDBJ whole genome shotgun (WGS) entry which is preliminary data.</text>
</comment>
<protein>
    <submittedName>
        <fullName evidence="2">Uncharacterized protein</fullName>
    </submittedName>
</protein>